<keyword evidence="2" id="KW-1185">Reference proteome</keyword>
<accession>A0A139WZ00</accession>
<protein>
    <submittedName>
        <fullName evidence="1">Uncharacterized protein</fullName>
    </submittedName>
</protein>
<dbReference type="EMBL" id="ANNX02000046">
    <property type="protein sequence ID" value="KYC37602.1"/>
    <property type="molecule type" value="Genomic_DNA"/>
</dbReference>
<dbReference type="RefSeq" id="WP_017746156.1">
    <property type="nucleotide sequence ID" value="NZ_KQ976354.1"/>
</dbReference>
<name>A0A139WZ00_9CYAN</name>
<reference evidence="1 2" key="1">
    <citation type="journal article" date="2013" name="Genome Biol. Evol.">
        <title>Genomes of Stigonematalean cyanobacteria (subsection V) and the evolution of oxygenic photosynthesis from prokaryotes to plastids.</title>
        <authorList>
            <person name="Dagan T."/>
            <person name="Roettger M."/>
            <person name="Stucken K."/>
            <person name="Landan G."/>
            <person name="Koch R."/>
            <person name="Major P."/>
            <person name="Gould S.B."/>
            <person name="Goremykin V.V."/>
            <person name="Rippka R."/>
            <person name="Tandeau de Marsac N."/>
            <person name="Gugger M."/>
            <person name="Lockhart P.J."/>
            <person name="Allen J.F."/>
            <person name="Brune I."/>
            <person name="Maus I."/>
            <person name="Puhler A."/>
            <person name="Martin W.F."/>
        </authorList>
    </citation>
    <scope>NUCLEOTIDE SEQUENCE [LARGE SCALE GENOMIC DNA]</scope>
    <source>
        <strain evidence="1 2">PCC 7110</strain>
    </source>
</reference>
<dbReference type="Proteomes" id="UP000076925">
    <property type="component" value="Unassembled WGS sequence"/>
</dbReference>
<proteinExistence type="predicted"/>
<sequence length="115" mass="13398">MVKKRDRRFPVNLPIVKEIRLSLWGHTRGVSKTRMAEAILIDRVSNADNWNEVCKDLRQEAAIRKITVEELIKEILKADGYEDSVDIDNVDWSCLLNNQEPEIEETEEETDTRDS</sequence>
<comment type="caution">
    <text evidence="1">The sequence shown here is derived from an EMBL/GenBank/DDBJ whole genome shotgun (WGS) entry which is preliminary data.</text>
</comment>
<evidence type="ECO:0000313" key="2">
    <source>
        <dbReference type="Proteomes" id="UP000076925"/>
    </source>
</evidence>
<gene>
    <name evidence="1" type="ORF">WA1_39740</name>
</gene>
<evidence type="ECO:0000313" key="1">
    <source>
        <dbReference type="EMBL" id="KYC37602.1"/>
    </source>
</evidence>
<organism evidence="1 2">
    <name type="scientific">Scytonema hofmannii PCC 7110</name>
    <dbReference type="NCBI Taxonomy" id="128403"/>
    <lineage>
        <taxon>Bacteria</taxon>
        <taxon>Bacillati</taxon>
        <taxon>Cyanobacteriota</taxon>
        <taxon>Cyanophyceae</taxon>
        <taxon>Nostocales</taxon>
        <taxon>Scytonemataceae</taxon>
        <taxon>Scytonema</taxon>
    </lineage>
</organism>
<dbReference type="AlphaFoldDB" id="A0A139WZ00"/>
<dbReference type="OrthoDB" id="486755at2"/>